<evidence type="ECO:0000256" key="1">
    <source>
        <dbReference type="ARBA" id="ARBA00023002"/>
    </source>
</evidence>
<protein>
    <recommendedName>
        <fullName evidence="3">NADP-dependent oxidoreductase domain-containing protein</fullName>
    </recommendedName>
</protein>
<organism evidence="4 5">
    <name type="scientific">Aspergillus ustus</name>
    <dbReference type="NCBI Taxonomy" id="40382"/>
    <lineage>
        <taxon>Eukaryota</taxon>
        <taxon>Fungi</taxon>
        <taxon>Dikarya</taxon>
        <taxon>Ascomycota</taxon>
        <taxon>Pezizomycotina</taxon>
        <taxon>Eurotiomycetes</taxon>
        <taxon>Eurotiomycetidae</taxon>
        <taxon>Eurotiales</taxon>
        <taxon>Aspergillaceae</taxon>
        <taxon>Aspergillus</taxon>
        <taxon>Aspergillus subgen. Nidulantes</taxon>
    </lineage>
</organism>
<dbReference type="InterPro" id="IPR020471">
    <property type="entry name" value="AKR"/>
</dbReference>
<accession>A0A0C1BV17</accession>
<dbReference type="InterPro" id="IPR023210">
    <property type="entry name" value="NADP_OxRdtase_dom"/>
</dbReference>
<keyword evidence="2" id="KW-0472">Membrane</keyword>
<feature type="transmembrane region" description="Helical" evidence="2">
    <location>
        <begin position="366"/>
        <end position="388"/>
    </location>
</feature>
<dbReference type="GO" id="GO:0045290">
    <property type="term" value="F:D-arabinose 1-dehydrogenase [NAD(P)+] activity"/>
    <property type="evidence" value="ECO:0007669"/>
    <property type="project" value="TreeGrafter"/>
</dbReference>
<keyword evidence="2" id="KW-1133">Transmembrane helix</keyword>
<evidence type="ECO:0000256" key="2">
    <source>
        <dbReference type="SAM" id="Phobius"/>
    </source>
</evidence>
<dbReference type="PANTHER" id="PTHR42686:SF1">
    <property type="entry name" value="GH17980P-RELATED"/>
    <property type="match status" value="1"/>
</dbReference>
<sequence>MSTSQPRQTLQLPTIVLGGSGFSYQVHPNPKSVPVSKIIRHAFDVGIRAIDTSPYYDPSEHLLGEALVSPDVASRYSRSDYVLMTKVGRISVDNFDYSPEWVRESVRTSLERLRTTYLDAVFCHDIEFVTIPEAIEAVGTLFELSMKGLVRYVGVSGYDLDRLVYVAHAVREKYGRSLDVVQNWAQLTMQNTRLERYGIPALKEAGVPVICNSSPLASGLLRASGVPLGTLGDWHPAPNGLRVAVKRASDWVETQDTTLAGLALRFSVARATRASQNGVSVHTLLGICSINDIEENVRAVRSILVLEPAVGDGVNNSNVTISHLKSLNEAVEQRDLVLSQTVRQILGDWAEYDFNKGPVKQTVLPWWPGLSAGISAGVLVVGISFLLFSRTSFSMFLNHVRS</sequence>
<keyword evidence="5" id="KW-1185">Reference proteome</keyword>
<name>A0A0C1BV17_ASPUT</name>
<dbReference type="EMBL" id="JOMC01000195">
    <property type="protein sequence ID" value="KIA75406.1"/>
    <property type="molecule type" value="Genomic_DNA"/>
</dbReference>
<evidence type="ECO:0000259" key="3">
    <source>
        <dbReference type="Pfam" id="PF00248"/>
    </source>
</evidence>
<proteinExistence type="predicted"/>
<gene>
    <name evidence="4" type="ORF">HK57_00125</name>
</gene>
<evidence type="ECO:0000313" key="5">
    <source>
        <dbReference type="Proteomes" id="UP000053475"/>
    </source>
</evidence>
<dbReference type="AlphaFoldDB" id="A0A0C1BV17"/>
<evidence type="ECO:0000313" key="4">
    <source>
        <dbReference type="EMBL" id="KIA75406.1"/>
    </source>
</evidence>
<dbReference type="Proteomes" id="UP000053475">
    <property type="component" value="Unassembled WGS sequence"/>
</dbReference>
<dbReference type="GO" id="GO:0070485">
    <property type="term" value="P:dehydro-D-arabinono-1,4-lactone biosynthetic process"/>
    <property type="evidence" value="ECO:0007669"/>
    <property type="project" value="TreeGrafter"/>
</dbReference>
<dbReference type="PANTHER" id="PTHR42686">
    <property type="entry name" value="GH17980P-RELATED"/>
    <property type="match status" value="1"/>
</dbReference>
<dbReference type="Pfam" id="PF00248">
    <property type="entry name" value="Aldo_ket_red"/>
    <property type="match status" value="1"/>
</dbReference>
<dbReference type="InterPro" id="IPR036812">
    <property type="entry name" value="NAD(P)_OxRdtase_dom_sf"/>
</dbReference>
<dbReference type="GO" id="GO:0005829">
    <property type="term" value="C:cytosol"/>
    <property type="evidence" value="ECO:0007669"/>
    <property type="project" value="TreeGrafter"/>
</dbReference>
<feature type="domain" description="NADP-dependent oxidoreductase" evidence="3">
    <location>
        <begin position="15"/>
        <end position="300"/>
    </location>
</feature>
<comment type="caution">
    <text evidence="4">The sequence shown here is derived from an EMBL/GenBank/DDBJ whole genome shotgun (WGS) entry which is preliminary data.</text>
</comment>
<reference evidence="4 5" key="1">
    <citation type="submission" date="2014-11" db="EMBL/GenBank/DDBJ databases">
        <title>Genomics derived discovery of secondary metabolites biosynthetic gene clusters in Aspergillus ustus.</title>
        <authorList>
            <person name="Pi B."/>
            <person name="Dai F."/>
            <person name="Song X."/>
            <person name="Zhu C."/>
            <person name="Li H."/>
            <person name="Yu D."/>
        </authorList>
    </citation>
    <scope>NUCLEOTIDE SEQUENCE [LARGE SCALE GENOMIC DNA]</scope>
    <source>
        <strain evidence="4 5">3.3904</strain>
    </source>
</reference>
<dbReference type="Gene3D" id="3.20.20.100">
    <property type="entry name" value="NADP-dependent oxidoreductase domain"/>
    <property type="match status" value="1"/>
</dbReference>
<keyword evidence="1" id="KW-0560">Oxidoreductase</keyword>
<dbReference type="SUPFAM" id="SSF51430">
    <property type="entry name" value="NAD(P)-linked oxidoreductase"/>
    <property type="match status" value="1"/>
</dbReference>
<keyword evidence="2" id="KW-0812">Transmembrane</keyword>